<gene>
    <name evidence="1" type="ORF">OFLC_LOCUS13479</name>
</gene>
<keyword evidence="2" id="KW-1185">Reference proteome</keyword>
<reference evidence="3" key="1">
    <citation type="submission" date="2016-06" db="UniProtKB">
        <authorList>
            <consortium name="WormBaseParasite"/>
        </authorList>
    </citation>
    <scope>IDENTIFICATION</scope>
</reference>
<evidence type="ECO:0000313" key="1">
    <source>
        <dbReference type="EMBL" id="VDP13868.1"/>
    </source>
</evidence>
<evidence type="ECO:0000313" key="2">
    <source>
        <dbReference type="Proteomes" id="UP000267606"/>
    </source>
</evidence>
<name>A0A183I167_9BILA</name>
<dbReference type="AlphaFoldDB" id="A0A183I167"/>
<sequence>MGQSVRSILKDQPINRAIAWLLEIGERGISEKKALQIAISKQSYIHIGGGGGGGGGGSAVVVVVLGRSIIAFKN</sequence>
<dbReference type="Proteomes" id="UP000267606">
    <property type="component" value="Unassembled WGS sequence"/>
</dbReference>
<accession>A0A183I167</accession>
<organism evidence="3">
    <name type="scientific">Onchocerca flexuosa</name>
    <dbReference type="NCBI Taxonomy" id="387005"/>
    <lineage>
        <taxon>Eukaryota</taxon>
        <taxon>Metazoa</taxon>
        <taxon>Ecdysozoa</taxon>
        <taxon>Nematoda</taxon>
        <taxon>Chromadorea</taxon>
        <taxon>Rhabditida</taxon>
        <taxon>Spirurina</taxon>
        <taxon>Spiruromorpha</taxon>
        <taxon>Filarioidea</taxon>
        <taxon>Onchocercidae</taxon>
        <taxon>Onchocerca</taxon>
    </lineage>
</organism>
<dbReference type="EMBL" id="UZAJ01040222">
    <property type="protein sequence ID" value="VDP13868.1"/>
    <property type="molecule type" value="Genomic_DNA"/>
</dbReference>
<reference evidence="1 2" key="2">
    <citation type="submission" date="2018-11" db="EMBL/GenBank/DDBJ databases">
        <authorList>
            <consortium name="Pathogen Informatics"/>
        </authorList>
    </citation>
    <scope>NUCLEOTIDE SEQUENCE [LARGE SCALE GENOMIC DNA]</scope>
</reference>
<evidence type="ECO:0000313" key="3">
    <source>
        <dbReference type="WBParaSite" id="OFLC_0001348001-mRNA-1"/>
    </source>
</evidence>
<proteinExistence type="predicted"/>
<protein>
    <submittedName>
        <fullName evidence="3">Clp R domain-containing protein</fullName>
    </submittedName>
</protein>
<dbReference type="WBParaSite" id="OFLC_0001348001-mRNA-1">
    <property type="protein sequence ID" value="OFLC_0001348001-mRNA-1"/>
    <property type="gene ID" value="OFLC_0001348001"/>
</dbReference>